<dbReference type="PANTHER" id="PTHR30328:SF54">
    <property type="entry name" value="HTH-TYPE TRANSCRIPTIONAL REPRESSOR SCO4008"/>
    <property type="match status" value="1"/>
</dbReference>
<evidence type="ECO:0000256" key="2">
    <source>
        <dbReference type="PROSITE-ProRule" id="PRU00335"/>
    </source>
</evidence>
<organism evidence="4 5">
    <name type="scientific">Vibrio nigripulchritudo SOn1</name>
    <dbReference type="NCBI Taxonomy" id="1238450"/>
    <lineage>
        <taxon>Bacteria</taxon>
        <taxon>Pseudomonadati</taxon>
        <taxon>Pseudomonadota</taxon>
        <taxon>Gammaproteobacteria</taxon>
        <taxon>Vibrionales</taxon>
        <taxon>Vibrionaceae</taxon>
        <taxon>Vibrio</taxon>
    </lineage>
</organism>
<comment type="caution">
    <text evidence="4">The sequence shown here is derived from an EMBL/GenBank/DDBJ whole genome shotgun (WGS) entry which is preliminary data.</text>
</comment>
<evidence type="ECO:0000313" key="5">
    <source>
        <dbReference type="Proteomes" id="UP000018211"/>
    </source>
</evidence>
<dbReference type="SUPFAM" id="SSF46689">
    <property type="entry name" value="Homeodomain-like"/>
    <property type="match status" value="1"/>
</dbReference>
<reference evidence="4 5" key="1">
    <citation type="journal article" date="2013" name="ISME J.">
        <title>Comparative genomics of pathogenic lineages of Vibrio nigripulchritudo identifies virulence-associated traits.</title>
        <authorList>
            <person name="Goudenege D."/>
            <person name="Labreuche Y."/>
            <person name="Krin E."/>
            <person name="Ansquer D."/>
            <person name="Mangenot S."/>
            <person name="Calteau A."/>
            <person name="Medigue C."/>
            <person name="Mazel D."/>
            <person name="Polz M.F."/>
            <person name="Le Roux F."/>
        </authorList>
    </citation>
    <scope>NUCLEOTIDE SEQUENCE [LARGE SCALE GENOMIC DNA]</scope>
    <source>
        <strain evidence="4 5">SOn1</strain>
    </source>
</reference>
<evidence type="ECO:0000256" key="1">
    <source>
        <dbReference type="ARBA" id="ARBA00023125"/>
    </source>
</evidence>
<protein>
    <submittedName>
        <fullName evidence="4">Transcriptional regulator, TetR family protein</fullName>
    </submittedName>
</protein>
<dbReference type="InterPro" id="IPR036271">
    <property type="entry name" value="Tet_transcr_reg_TetR-rel_C_sf"/>
</dbReference>
<feature type="DNA-binding region" description="H-T-H motif" evidence="2">
    <location>
        <begin position="39"/>
        <end position="58"/>
    </location>
</feature>
<dbReference type="InterPro" id="IPR041474">
    <property type="entry name" value="NicS_C"/>
</dbReference>
<feature type="domain" description="HTH tetR-type" evidence="3">
    <location>
        <begin position="16"/>
        <end position="76"/>
    </location>
</feature>
<evidence type="ECO:0000259" key="3">
    <source>
        <dbReference type="PROSITE" id="PS50977"/>
    </source>
</evidence>
<keyword evidence="1 2" id="KW-0238">DNA-binding</keyword>
<proteinExistence type="predicted"/>
<sequence>MANQKAKKPIHQRDSEATKERILQAAKYEFAQNGYAGARVDEISERSETNKRMIYHYFGGKQKLFKAVLEQAYFDIRKAERALHLEEMEPERALTVLVEFTWQYYLDNPEFLTLVNSENLHKAEHLKSSEVIESLRDPFVSMIQEILKRGVKSGVFREDVDPVQLIITMAAVSYYYFTNRYTGSILFNRDLMAEDALKERLAFNVETILRMVKA</sequence>
<dbReference type="InterPro" id="IPR009057">
    <property type="entry name" value="Homeodomain-like_sf"/>
</dbReference>
<dbReference type="Pfam" id="PF00440">
    <property type="entry name" value="TetR_N"/>
    <property type="match status" value="1"/>
</dbReference>
<gene>
    <name evidence="4" type="ORF">VIBNISOn1_450112</name>
</gene>
<dbReference type="Gene3D" id="1.10.357.10">
    <property type="entry name" value="Tetracycline Repressor, domain 2"/>
    <property type="match status" value="1"/>
</dbReference>
<dbReference type="PROSITE" id="PS50977">
    <property type="entry name" value="HTH_TETR_2"/>
    <property type="match status" value="1"/>
</dbReference>
<dbReference type="Pfam" id="PF17938">
    <property type="entry name" value="TetR_C_29"/>
    <property type="match status" value="1"/>
</dbReference>
<dbReference type="EMBL" id="CAOF01000137">
    <property type="protein sequence ID" value="CCO48148.1"/>
    <property type="molecule type" value="Genomic_DNA"/>
</dbReference>
<dbReference type="AlphaFoldDB" id="A0AAV2VUJ6"/>
<accession>A0AAV2VUJ6</accession>
<dbReference type="Proteomes" id="UP000018211">
    <property type="component" value="Unassembled WGS sequence"/>
</dbReference>
<dbReference type="PANTHER" id="PTHR30328">
    <property type="entry name" value="TRANSCRIPTIONAL REPRESSOR"/>
    <property type="match status" value="1"/>
</dbReference>
<dbReference type="PRINTS" id="PR00455">
    <property type="entry name" value="HTHTETR"/>
</dbReference>
<dbReference type="GeneID" id="97543530"/>
<dbReference type="InterPro" id="IPR050109">
    <property type="entry name" value="HTH-type_TetR-like_transc_reg"/>
</dbReference>
<name>A0AAV2VUJ6_9VIBR</name>
<dbReference type="InterPro" id="IPR001647">
    <property type="entry name" value="HTH_TetR"/>
</dbReference>
<dbReference type="SUPFAM" id="SSF48498">
    <property type="entry name" value="Tetracyclin repressor-like, C-terminal domain"/>
    <property type="match status" value="1"/>
</dbReference>
<dbReference type="GO" id="GO:0003677">
    <property type="term" value="F:DNA binding"/>
    <property type="evidence" value="ECO:0007669"/>
    <property type="project" value="UniProtKB-UniRule"/>
</dbReference>
<dbReference type="RefSeq" id="WP_022560866.1">
    <property type="nucleotide sequence ID" value="NZ_LK391965.1"/>
</dbReference>
<evidence type="ECO:0000313" key="4">
    <source>
        <dbReference type="EMBL" id="CCO48148.1"/>
    </source>
</evidence>